<dbReference type="PROSITE" id="PS50893">
    <property type="entry name" value="ABC_TRANSPORTER_2"/>
    <property type="match status" value="1"/>
</dbReference>
<dbReference type="InterPro" id="IPR003593">
    <property type="entry name" value="AAA+_ATPase"/>
</dbReference>
<dbReference type="InterPro" id="IPR027417">
    <property type="entry name" value="P-loop_NTPase"/>
</dbReference>
<dbReference type="GO" id="GO:0022857">
    <property type="term" value="F:transmembrane transporter activity"/>
    <property type="evidence" value="ECO:0007669"/>
    <property type="project" value="TreeGrafter"/>
</dbReference>
<accession>A0A1J1E0Q7</accession>
<organism evidence="4 5">
    <name type="scientific">Ichthyobacterium seriolicida</name>
    <dbReference type="NCBI Taxonomy" id="242600"/>
    <lineage>
        <taxon>Bacteria</taxon>
        <taxon>Pseudomonadati</taxon>
        <taxon>Bacteroidota</taxon>
        <taxon>Flavobacteriia</taxon>
        <taxon>Flavobacteriales</taxon>
        <taxon>Ichthyobacteriaceae</taxon>
        <taxon>Ichthyobacterium</taxon>
    </lineage>
</organism>
<dbReference type="SUPFAM" id="SSF52540">
    <property type="entry name" value="P-loop containing nucleoside triphosphate hydrolases"/>
    <property type="match status" value="1"/>
</dbReference>
<dbReference type="EMBL" id="AP014564">
    <property type="protein sequence ID" value="BAV94517.1"/>
    <property type="molecule type" value="Genomic_DNA"/>
</dbReference>
<keyword evidence="5" id="KW-1185">Reference proteome</keyword>
<dbReference type="InterPro" id="IPR015854">
    <property type="entry name" value="ABC_transpr_LolD-like"/>
</dbReference>
<evidence type="ECO:0000313" key="4">
    <source>
        <dbReference type="EMBL" id="BAV94517.1"/>
    </source>
</evidence>
<dbReference type="SMART" id="SM00382">
    <property type="entry name" value="AAA"/>
    <property type="match status" value="1"/>
</dbReference>
<dbReference type="Proteomes" id="UP000243197">
    <property type="component" value="Chromosome"/>
</dbReference>
<sequence>MQQDVILSLEKASIFQGGNMILSDLNVEIKRGDFFYLTGKTGSGKSSFIKTVYCDLPLVEGKGRVIDYDLRNIKPKEIPFLRRKLGIIFQDFQLLTDRTVDENMSFVLRATGWKNSKMIKSRIEETLWKVGMETKGFKMPFELSGGEQQRVSIARALLNEPEFILADEPTGNLDSETSEGIFFLLKEINMEGKTVLVSTHDFLLIEKFPSSILECVGGKIKLIN</sequence>
<dbReference type="InterPro" id="IPR003439">
    <property type="entry name" value="ABC_transporter-like_ATP-bd"/>
</dbReference>
<keyword evidence="2 4" id="KW-0067">ATP-binding</keyword>
<protein>
    <submittedName>
        <fullName evidence="4">Phosphonate ABC transporter ATP-binding protein</fullName>
    </submittedName>
</protein>
<dbReference type="AlphaFoldDB" id="A0A1J1E0Q7"/>
<evidence type="ECO:0000256" key="2">
    <source>
        <dbReference type="ARBA" id="ARBA00022840"/>
    </source>
</evidence>
<name>A0A1J1E0Q7_9FLAO</name>
<reference evidence="4 5" key="1">
    <citation type="submission" date="2014-03" db="EMBL/GenBank/DDBJ databases">
        <title>complete genome sequence of Flavobacteriaceae bacterium JBKA-6.</title>
        <authorList>
            <person name="Takano T."/>
            <person name="Nakamura Y."/>
            <person name="Takuma S."/>
            <person name="Yasuike M."/>
            <person name="Matsuyama T."/>
            <person name="Sakai T."/>
            <person name="Fujiwara A."/>
            <person name="Kimoto K."/>
            <person name="Fukuda Y."/>
            <person name="Kondo H."/>
            <person name="Hirono I."/>
            <person name="Nakayasu C."/>
        </authorList>
    </citation>
    <scope>NUCLEOTIDE SEQUENCE [LARGE SCALE GENOMIC DNA]</scope>
    <source>
        <strain evidence="4 5">JBKA-6</strain>
    </source>
</reference>
<proteinExistence type="predicted"/>
<feature type="domain" description="ABC transporter" evidence="3">
    <location>
        <begin position="7"/>
        <end position="223"/>
    </location>
</feature>
<dbReference type="Gene3D" id="3.40.50.300">
    <property type="entry name" value="P-loop containing nucleotide triphosphate hydrolases"/>
    <property type="match status" value="1"/>
</dbReference>
<dbReference type="InterPro" id="IPR017871">
    <property type="entry name" value="ABC_transporter-like_CS"/>
</dbReference>
<dbReference type="PANTHER" id="PTHR24220:SF470">
    <property type="entry name" value="CELL DIVISION ATP-BINDING PROTEIN FTSE"/>
    <property type="match status" value="1"/>
</dbReference>
<dbReference type="GO" id="GO:0005524">
    <property type="term" value="F:ATP binding"/>
    <property type="evidence" value="ECO:0007669"/>
    <property type="project" value="UniProtKB-KW"/>
</dbReference>
<dbReference type="GO" id="GO:0016887">
    <property type="term" value="F:ATP hydrolysis activity"/>
    <property type="evidence" value="ECO:0007669"/>
    <property type="project" value="InterPro"/>
</dbReference>
<evidence type="ECO:0000259" key="3">
    <source>
        <dbReference type="PROSITE" id="PS50893"/>
    </source>
</evidence>
<dbReference type="RefSeq" id="WP_096685570.1">
    <property type="nucleotide sequence ID" value="NZ_AP014564.1"/>
</dbReference>
<dbReference type="OrthoDB" id="1414429at2"/>
<dbReference type="PANTHER" id="PTHR24220">
    <property type="entry name" value="IMPORT ATP-BINDING PROTEIN"/>
    <property type="match status" value="1"/>
</dbReference>
<dbReference type="PROSITE" id="PS00211">
    <property type="entry name" value="ABC_TRANSPORTER_1"/>
    <property type="match status" value="1"/>
</dbReference>
<gene>
    <name evidence="4" type="ORF">JBKA6_0504</name>
</gene>
<evidence type="ECO:0000256" key="1">
    <source>
        <dbReference type="ARBA" id="ARBA00022741"/>
    </source>
</evidence>
<dbReference type="KEGG" id="ise:JBKA6_0504"/>
<dbReference type="Pfam" id="PF00005">
    <property type="entry name" value="ABC_tran"/>
    <property type="match status" value="1"/>
</dbReference>
<keyword evidence="1" id="KW-0547">Nucleotide-binding</keyword>
<evidence type="ECO:0000313" key="5">
    <source>
        <dbReference type="Proteomes" id="UP000243197"/>
    </source>
</evidence>
<dbReference type="GO" id="GO:0005886">
    <property type="term" value="C:plasma membrane"/>
    <property type="evidence" value="ECO:0007669"/>
    <property type="project" value="TreeGrafter"/>
</dbReference>